<comment type="caution">
    <text evidence="2">The sequence shown here is derived from an EMBL/GenBank/DDBJ whole genome shotgun (WGS) entry which is preliminary data.</text>
</comment>
<dbReference type="Pfam" id="PF13641">
    <property type="entry name" value="Glyco_tranf_2_3"/>
    <property type="match status" value="1"/>
</dbReference>
<dbReference type="InterPro" id="IPR040492">
    <property type="entry name" value="GlfT2_N"/>
</dbReference>
<name>A0ABV0JJE7_9CYAN</name>
<reference evidence="2 3" key="1">
    <citation type="submission" date="2022-04" db="EMBL/GenBank/DDBJ databases">
        <title>Positive selection, recombination, and allopatry shape intraspecific diversity of widespread and dominant cyanobacteria.</title>
        <authorList>
            <person name="Wei J."/>
            <person name="Shu W."/>
            <person name="Hu C."/>
        </authorList>
    </citation>
    <scope>NUCLEOTIDE SEQUENCE [LARGE SCALE GENOMIC DNA]</scope>
    <source>
        <strain evidence="2 3">GB2-A5</strain>
    </source>
</reference>
<gene>
    <name evidence="2" type="ORF">NDI37_03610</name>
</gene>
<keyword evidence="2" id="KW-0808">Transferase</keyword>
<sequence length="526" mass="60249">MNIVGGINLPKSADTSDLYIQCNESASINYQEDDKKVVLSQGGIVSSNSYFNSFYERFYTKYITLSSIYYLLKLEGDFQVSVYREVNGENNREIISEQNFEKCQFSDPVKILPINLLQDEKAGRIYFEITCSSEQGAFKEAWIATDENKTTDVSLGIVICTFKKEDYIKNTLATIFQDELLETKDFKIFVVDNGRTLDKADFTEAKLKLVPNINAGGSGGFTRGLIEALEENTYSHFLLMDDDIELESQCIYRLFSLHEYAKTDFAVAGGLLNLQKKHMLYEAGATYNEDSKTRGFAPGSLTAANHNIDLRSSSSLNRLLLEEHIDYGGFWFFSFSKEVVEKIKLPLPLFIKIDDIEFCLRINELGNKIVAFPSIAVWHQPASAKKINWETYYYIRNDLITYAIHYSIGYMDTVQHFTKVILQSLSSFDYNHTEMVIKSFEDYIKGPDFIKNSEPEVLHLNILKLSKSYNDQNEIDELAGIKLLTRWFKVAAESSIEWSSVSRGWKSASKEMTSTIFWRQYLGLKN</sequence>
<proteinExistence type="predicted"/>
<dbReference type="RefSeq" id="WP_190418830.1">
    <property type="nucleotide sequence ID" value="NZ_JAMPKK010000005.1"/>
</dbReference>
<keyword evidence="2" id="KW-0328">Glycosyltransferase</keyword>
<dbReference type="Proteomes" id="UP001442494">
    <property type="component" value="Unassembled WGS sequence"/>
</dbReference>
<dbReference type="Pfam" id="PF17994">
    <property type="entry name" value="Glft2_N"/>
    <property type="match status" value="1"/>
</dbReference>
<evidence type="ECO:0000313" key="2">
    <source>
        <dbReference type="EMBL" id="MEP0863551.1"/>
    </source>
</evidence>
<organism evidence="2 3">
    <name type="scientific">Funiculus sociatus GB2-A5</name>
    <dbReference type="NCBI Taxonomy" id="2933946"/>
    <lineage>
        <taxon>Bacteria</taxon>
        <taxon>Bacillati</taxon>
        <taxon>Cyanobacteriota</taxon>
        <taxon>Cyanophyceae</taxon>
        <taxon>Coleofasciculales</taxon>
        <taxon>Coleofasciculaceae</taxon>
        <taxon>Funiculus</taxon>
    </lineage>
</organism>
<dbReference type="Gene3D" id="3.90.550.60">
    <property type="match status" value="1"/>
</dbReference>
<dbReference type="EC" id="2.4.-.-" evidence="2"/>
<accession>A0ABV0JJE7</accession>
<dbReference type="InterPro" id="IPR029044">
    <property type="entry name" value="Nucleotide-diphossugar_trans"/>
</dbReference>
<dbReference type="GO" id="GO:0016757">
    <property type="term" value="F:glycosyltransferase activity"/>
    <property type="evidence" value="ECO:0007669"/>
    <property type="project" value="UniProtKB-KW"/>
</dbReference>
<keyword evidence="3" id="KW-1185">Reference proteome</keyword>
<evidence type="ECO:0000313" key="3">
    <source>
        <dbReference type="Proteomes" id="UP001442494"/>
    </source>
</evidence>
<protein>
    <submittedName>
        <fullName evidence="2">Glycosyltransferase</fullName>
        <ecNumber evidence="2">2.4.-.-</ecNumber>
    </submittedName>
</protein>
<feature type="domain" description="Galactofuranosyltransferase GlfT2 N-terminal" evidence="1">
    <location>
        <begin position="9"/>
        <end position="144"/>
    </location>
</feature>
<evidence type="ECO:0000259" key="1">
    <source>
        <dbReference type="Pfam" id="PF17994"/>
    </source>
</evidence>
<dbReference type="EMBL" id="JAMPKK010000005">
    <property type="protein sequence ID" value="MEP0863551.1"/>
    <property type="molecule type" value="Genomic_DNA"/>
</dbReference>
<dbReference type="SUPFAM" id="SSF53448">
    <property type="entry name" value="Nucleotide-diphospho-sugar transferases"/>
    <property type="match status" value="1"/>
</dbReference>